<dbReference type="InterPro" id="IPR003495">
    <property type="entry name" value="CobW/HypB/UreG_nucleotide-bd"/>
</dbReference>
<gene>
    <name evidence="3" type="ORF">G5C51_38790</name>
</gene>
<evidence type="ECO:0000259" key="2">
    <source>
        <dbReference type="Pfam" id="PF02492"/>
    </source>
</evidence>
<dbReference type="InterPro" id="IPR027417">
    <property type="entry name" value="P-loop_NTPase"/>
</dbReference>
<comment type="caution">
    <text evidence="3">The sequence shown here is derived from an EMBL/GenBank/DDBJ whole genome shotgun (WGS) entry which is preliminary data.</text>
</comment>
<dbReference type="InterPro" id="IPR051316">
    <property type="entry name" value="Zinc-reg_GTPase_activator"/>
</dbReference>
<dbReference type="Pfam" id="PF02492">
    <property type="entry name" value="cobW"/>
    <property type="match status" value="1"/>
</dbReference>
<evidence type="ECO:0000313" key="4">
    <source>
        <dbReference type="Proteomes" id="UP000481583"/>
    </source>
</evidence>
<organism evidence="3 4">
    <name type="scientific">Streptomyces coryli</name>
    <dbReference type="NCBI Taxonomy" id="1128680"/>
    <lineage>
        <taxon>Bacteria</taxon>
        <taxon>Bacillati</taxon>
        <taxon>Actinomycetota</taxon>
        <taxon>Actinomycetes</taxon>
        <taxon>Kitasatosporales</taxon>
        <taxon>Streptomycetaceae</taxon>
        <taxon>Streptomyces</taxon>
    </lineage>
</organism>
<sequence length="348" mass="36095">MSVLFAAVGGFLGAGKTTTLVALARALEARGRRVAIITNDQGEDLVDTMVADAAAEVTGGCFCCRFEDLLAAAARCVEERRADVILAEAVGSCTDLQATVVRPLSRLYGDRFAVAPLVTVVDPARFTALAAAGDVDLAYLFDRQVEEADVVALNKADAGGGGPVREALGALHPGKRVVEYSARTGEGLGALVDVLTSEAPGTDRDMPIDYDRYAAAEAELAWLNHAVEIRADTGFASARWAEVLLGELAGRGWVVGHVKVLLTAESGTTKASAVGDGVAISVDADGGRMRRAHARINARVAAPPAELDAALRAALAAADDATGATSRAERPPASFAPSYPRPVHRLPA</sequence>
<proteinExistence type="predicted"/>
<protein>
    <recommendedName>
        <fullName evidence="2">CobW/HypB/UreG nucleotide-binding domain-containing protein</fullName>
    </recommendedName>
</protein>
<reference evidence="3 4" key="1">
    <citation type="submission" date="2020-02" db="EMBL/GenBank/DDBJ databases">
        <title>Whole-genome analyses of novel actinobacteria.</title>
        <authorList>
            <person name="Sahin N."/>
        </authorList>
    </citation>
    <scope>NUCLEOTIDE SEQUENCE [LARGE SCALE GENOMIC DNA]</scope>
    <source>
        <strain evidence="3 4">A7024</strain>
    </source>
</reference>
<dbReference type="AlphaFoldDB" id="A0A6G4UCF0"/>
<evidence type="ECO:0000313" key="3">
    <source>
        <dbReference type="EMBL" id="NGN69823.1"/>
    </source>
</evidence>
<dbReference type="GO" id="GO:0005737">
    <property type="term" value="C:cytoplasm"/>
    <property type="evidence" value="ECO:0007669"/>
    <property type="project" value="TreeGrafter"/>
</dbReference>
<keyword evidence="4" id="KW-1185">Reference proteome</keyword>
<dbReference type="PANTHER" id="PTHR13748">
    <property type="entry name" value="COBW-RELATED"/>
    <property type="match status" value="1"/>
</dbReference>
<dbReference type="RefSeq" id="WP_165245090.1">
    <property type="nucleotide sequence ID" value="NZ_JAAKZV010000348.1"/>
</dbReference>
<dbReference type="Gene3D" id="3.40.50.300">
    <property type="entry name" value="P-loop containing nucleotide triphosphate hydrolases"/>
    <property type="match status" value="1"/>
</dbReference>
<feature type="region of interest" description="Disordered" evidence="1">
    <location>
        <begin position="322"/>
        <end position="348"/>
    </location>
</feature>
<dbReference type="PANTHER" id="PTHR13748:SF62">
    <property type="entry name" value="COBW DOMAIN-CONTAINING PROTEIN"/>
    <property type="match status" value="1"/>
</dbReference>
<dbReference type="SUPFAM" id="SSF52540">
    <property type="entry name" value="P-loop containing nucleoside triphosphate hydrolases"/>
    <property type="match status" value="1"/>
</dbReference>
<feature type="domain" description="CobW/HypB/UreG nucleotide-binding" evidence="2">
    <location>
        <begin position="7"/>
        <end position="158"/>
    </location>
</feature>
<evidence type="ECO:0000256" key="1">
    <source>
        <dbReference type="SAM" id="MobiDB-lite"/>
    </source>
</evidence>
<accession>A0A6G4UCF0</accession>
<dbReference type="EMBL" id="JAAKZV010000348">
    <property type="protein sequence ID" value="NGN69823.1"/>
    <property type="molecule type" value="Genomic_DNA"/>
</dbReference>
<name>A0A6G4UCF0_9ACTN</name>
<dbReference type="Proteomes" id="UP000481583">
    <property type="component" value="Unassembled WGS sequence"/>
</dbReference>